<evidence type="ECO:0000313" key="2">
    <source>
        <dbReference type="EMBL" id="EXJ17146.1"/>
    </source>
</evidence>
<evidence type="ECO:0000313" key="3">
    <source>
        <dbReference type="Proteomes" id="UP000019460"/>
    </source>
</evidence>
<feature type="transmembrane region" description="Helical" evidence="1">
    <location>
        <begin position="12"/>
        <end position="33"/>
    </location>
</feature>
<feature type="transmembrane region" description="Helical" evidence="1">
    <location>
        <begin position="73"/>
        <end position="94"/>
    </location>
</feature>
<protein>
    <recommendedName>
        <fullName evidence="4">DUF599 domain-containing protein</fullName>
    </recommendedName>
</protein>
<dbReference type="PATRIC" id="fig|1249627.3.peg.181"/>
<feature type="transmembrane region" description="Helical" evidence="1">
    <location>
        <begin position="191"/>
        <end position="215"/>
    </location>
</feature>
<keyword evidence="3" id="KW-1185">Reference proteome</keyword>
<evidence type="ECO:0000256" key="1">
    <source>
        <dbReference type="SAM" id="Phobius"/>
    </source>
</evidence>
<dbReference type="Pfam" id="PF04654">
    <property type="entry name" value="DUF599"/>
    <property type="match status" value="1"/>
</dbReference>
<dbReference type="Proteomes" id="UP000019460">
    <property type="component" value="Unassembled WGS sequence"/>
</dbReference>
<organism evidence="2 3">
    <name type="scientific">Imhoffiella purpurea</name>
    <dbReference type="NCBI Taxonomy" id="1249627"/>
    <lineage>
        <taxon>Bacteria</taxon>
        <taxon>Pseudomonadati</taxon>
        <taxon>Pseudomonadota</taxon>
        <taxon>Gammaproteobacteria</taxon>
        <taxon>Chromatiales</taxon>
        <taxon>Chromatiaceae</taxon>
        <taxon>Imhoffiella</taxon>
    </lineage>
</organism>
<dbReference type="AlphaFoldDB" id="W9VJG5"/>
<keyword evidence="1" id="KW-0812">Transmembrane</keyword>
<gene>
    <name evidence="2" type="ORF">D779_0898</name>
</gene>
<name>W9VJG5_9GAMM</name>
<keyword evidence="1" id="KW-0472">Membrane</keyword>
<keyword evidence="1" id="KW-1133">Transmembrane helix</keyword>
<evidence type="ECO:0008006" key="4">
    <source>
        <dbReference type="Google" id="ProtNLM"/>
    </source>
</evidence>
<accession>W9VJG5</accession>
<dbReference type="OrthoDB" id="5768130at2"/>
<dbReference type="STRING" id="1249627.D779_0898"/>
<dbReference type="PANTHER" id="PTHR31168">
    <property type="entry name" value="OS02G0292800 PROTEIN"/>
    <property type="match status" value="1"/>
</dbReference>
<sequence>MSPWWNEYAGDIIWVGVGLTVLIAYQIALAWCVRRNPRCTIQSVNRQARTLWVQHIMEEPSLRILAVQTLRNSTMAATFFASTAVILVIGVLNLSSEADKLAESWHTLNGIGSHHPGLRAAKFMVLLADFLVAFFSFAMSVRLYNHVGFQISLPPSSRPPGVSPEHVAKHLNRAGAFYSVGMRSYYLAVPLVFWLFGPHLMAVASLVLVAALYFIDRIAPDAAED</sequence>
<dbReference type="RefSeq" id="WP_043748010.1">
    <property type="nucleotide sequence ID" value="NZ_AONC01000002.1"/>
</dbReference>
<comment type="caution">
    <text evidence="2">The sequence shown here is derived from an EMBL/GenBank/DDBJ whole genome shotgun (WGS) entry which is preliminary data.</text>
</comment>
<dbReference type="InterPro" id="IPR006747">
    <property type="entry name" value="DUF599"/>
</dbReference>
<reference evidence="2 3" key="1">
    <citation type="submission" date="2012-11" db="EMBL/GenBank/DDBJ databases">
        <title>Genome assembly of Thiorhodococcus sp. AK35.</title>
        <authorList>
            <person name="Nupur N."/>
            <person name="Khatri I."/>
            <person name="Subramanian S."/>
            <person name="Pinnaka A."/>
        </authorList>
    </citation>
    <scope>NUCLEOTIDE SEQUENCE [LARGE SCALE GENOMIC DNA]</scope>
    <source>
        <strain evidence="2 3">AK35</strain>
    </source>
</reference>
<dbReference type="PANTHER" id="PTHR31168:SF1">
    <property type="entry name" value="DUF599 FAMILY PROTEIN"/>
    <property type="match status" value="1"/>
</dbReference>
<dbReference type="EMBL" id="AONC01000002">
    <property type="protein sequence ID" value="EXJ17146.1"/>
    <property type="molecule type" value="Genomic_DNA"/>
</dbReference>
<feature type="transmembrane region" description="Helical" evidence="1">
    <location>
        <begin position="123"/>
        <end position="144"/>
    </location>
</feature>
<proteinExistence type="predicted"/>
<dbReference type="eggNOG" id="COG3821">
    <property type="taxonomic scope" value="Bacteria"/>
</dbReference>